<dbReference type="Proteomes" id="UP000254958">
    <property type="component" value="Unassembled WGS sequence"/>
</dbReference>
<dbReference type="EMBL" id="JABEQI010000005">
    <property type="protein sequence ID" value="MBB2186933.1"/>
    <property type="molecule type" value="Genomic_DNA"/>
</dbReference>
<evidence type="ECO:0000313" key="6">
    <source>
        <dbReference type="Proteomes" id="UP000562982"/>
    </source>
</evidence>
<evidence type="ECO:0000313" key="3">
    <source>
        <dbReference type="EMBL" id="MBB2186933.1"/>
    </source>
</evidence>
<protein>
    <submittedName>
        <fullName evidence="4">CHRD domain-containing protein</fullName>
    </submittedName>
</protein>
<name>A0A370G1A6_GLULI</name>
<keyword evidence="5" id="KW-1185">Reference proteome</keyword>
<reference evidence="4 5" key="1">
    <citation type="submission" date="2018-07" db="EMBL/GenBank/DDBJ databases">
        <title>Genomic Encyclopedia of Type Strains, Phase IV (KMG-IV): sequencing the most valuable type-strain genomes for metagenomic binning, comparative biology and taxonomic classification.</title>
        <authorList>
            <person name="Goeker M."/>
        </authorList>
    </citation>
    <scope>NUCLEOTIDE SEQUENCE [LARGE SCALE GENOMIC DNA]</scope>
    <source>
        <strain evidence="4 5">DSM 5603</strain>
    </source>
</reference>
<feature type="chain" id="PRO_5044585228" evidence="1">
    <location>
        <begin position="19"/>
        <end position="140"/>
    </location>
</feature>
<dbReference type="EMBL" id="QQAW01000005">
    <property type="protein sequence ID" value="RDI37651.1"/>
    <property type="molecule type" value="Genomic_DNA"/>
</dbReference>
<organism evidence="4 5">
    <name type="scientific">Gluconacetobacter liquefaciens</name>
    <name type="common">Acetobacter liquefaciens</name>
    <dbReference type="NCBI Taxonomy" id="89584"/>
    <lineage>
        <taxon>Bacteria</taxon>
        <taxon>Pseudomonadati</taxon>
        <taxon>Pseudomonadota</taxon>
        <taxon>Alphaproteobacteria</taxon>
        <taxon>Acetobacterales</taxon>
        <taxon>Acetobacteraceae</taxon>
        <taxon>Gluconacetobacter</taxon>
    </lineage>
</organism>
<feature type="domain" description="CHRD" evidence="2">
    <location>
        <begin position="21"/>
        <end position="140"/>
    </location>
</feature>
<dbReference type="RefSeq" id="WP_114727420.1">
    <property type="nucleotide sequence ID" value="NZ_BJMI01000006.1"/>
</dbReference>
<dbReference type="Pfam" id="PF07452">
    <property type="entry name" value="CHRD"/>
    <property type="match status" value="1"/>
</dbReference>
<dbReference type="SMART" id="SM00754">
    <property type="entry name" value="CHRD"/>
    <property type="match status" value="1"/>
</dbReference>
<evidence type="ECO:0000313" key="5">
    <source>
        <dbReference type="Proteomes" id="UP000254958"/>
    </source>
</evidence>
<feature type="signal peptide" evidence="1">
    <location>
        <begin position="1"/>
        <end position="18"/>
    </location>
</feature>
<dbReference type="OrthoDB" id="571052at2"/>
<keyword evidence="1" id="KW-0732">Signal</keyword>
<comment type="caution">
    <text evidence="4">The sequence shown here is derived from an EMBL/GenBank/DDBJ whole genome shotgun (WGS) entry which is preliminary data.</text>
</comment>
<evidence type="ECO:0000259" key="2">
    <source>
        <dbReference type="PROSITE" id="PS50933"/>
    </source>
</evidence>
<evidence type="ECO:0000313" key="4">
    <source>
        <dbReference type="EMBL" id="RDI37651.1"/>
    </source>
</evidence>
<dbReference type="AlphaFoldDB" id="A0A370G1A6"/>
<reference evidence="3 6" key="2">
    <citation type="submission" date="2020-04" db="EMBL/GenBank/DDBJ databases">
        <title>Description of novel Gluconacetobacter.</title>
        <authorList>
            <person name="Sombolestani A."/>
        </authorList>
    </citation>
    <scope>NUCLEOTIDE SEQUENCE [LARGE SCALE GENOMIC DNA]</scope>
    <source>
        <strain evidence="3 6">LMG 1382</strain>
    </source>
</reference>
<proteinExistence type="predicted"/>
<gene>
    <name evidence="4" type="ORF">C7453_10559</name>
    <name evidence="3" type="ORF">HLH32_11145</name>
</gene>
<dbReference type="Proteomes" id="UP000562982">
    <property type="component" value="Unassembled WGS sequence"/>
</dbReference>
<dbReference type="PROSITE" id="PS50933">
    <property type="entry name" value="CHRD"/>
    <property type="match status" value="1"/>
</dbReference>
<dbReference type="InterPro" id="IPR010895">
    <property type="entry name" value="CHRD"/>
</dbReference>
<accession>A0A370G1A6</accession>
<evidence type="ECO:0000256" key="1">
    <source>
        <dbReference type="SAM" id="SignalP"/>
    </source>
</evidence>
<sequence>MRRSLLFAGLLMAAPVAALVPAEARTVQVSGEFVPVAGANEHPTGTVTGRLNEKRNLLTYRIEWRGLSGAVMAAHFHGPADAEHDAGVLAPIKGPYTSPLSGAVILTPEQVNMLRAGNIYVNLHTAARPDGEVRAQLKVR</sequence>